<name>A0A017RZ78_9CLOT</name>
<dbReference type="RefSeq" id="WP_035378236.1">
    <property type="nucleotide sequence ID" value="NZ_AZQP01000007.1"/>
</dbReference>
<dbReference type="Gene3D" id="1.25.40.10">
    <property type="entry name" value="Tetratricopeptide repeat domain"/>
    <property type="match status" value="1"/>
</dbReference>
<gene>
    <name evidence="1" type="ORF">Q428_03610</name>
</gene>
<proteinExistence type="predicted"/>
<dbReference type="InterPro" id="IPR011990">
    <property type="entry name" value="TPR-like_helical_dom_sf"/>
</dbReference>
<dbReference type="SUPFAM" id="SSF48452">
    <property type="entry name" value="TPR-like"/>
    <property type="match status" value="1"/>
</dbReference>
<evidence type="ECO:0000313" key="2">
    <source>
        <dbReference type="Proteomes" id="UP000019681"/>
    </source>
</evidence>
<keyword evidence="2" id="KW-1185">Reference proteome</keyword>
<sequence length="296" mass="35097">MIDETNTVIIPIKNYCYDDKHHELHKLLSNLQLKRSELMDIINKILLRIDAEPDKDYTKGDLLKNLKVELNLTRIQINFIISFLYDNDLIENKNGGISLTSYGKLFLISDDISKVVDVYRYLFDRCDWNKAIDNKINNKYLEINSREYVASLFLKCRDISIIEENAKNSDLNLESLYNSYRILLEFLDDNGIKIIVKEILIPLGLVKNEEKSKYFKLTNVGEEFFRFYSRNIKRQYIKMIEEGWENFDRGNFQEAYDMANSILYIENNIPDPFNIIGCVYIKKKEYELAKKYFSML</sequence>
<dbReference type="EMBL" id="AZQP01000007">
    <property type="protein sequence ID" value="EYE89245.1"/>
    <property type="molecule type" value="Genomic_DNA"/>
</dbReference>
<comment type="caution">
    <text evidence="1">The sequence shown here is derived from an EMBL/GenBank/DDBJ whole genome shotgun (WGS) entry which is preliminary data.</text>
</comment>
<dbReference type="AlphaFoldDB" id="A0A017RZ78"/>
<evidence type="ECO:0000313" key="1">
    <source>
        <dbReference type="EMBL" id="EYE89245.1"/>
    </source>
</evidence>
<dbReference type="OrthoDB" id="1954496at2"/>
<organism evidence="1 2">
    <name type="scientific">Fervidicella metallireducens AeB</name>
    <dbReference type="NCBI Taxonomy" id="1403537"/>
    <lineage>
        <taxon>Bacteria</taxon>
        <taxon>Bacillati</taxon>
        <taxon>Bacillota</taxon>
        <taxon>Clostridia</taxon>
        <taxon>Eubacteriales</taxon>
        <taxon>Clostridiaceae</taxon>
        <taxon>Fervidicella</taxon>
    </lineage>
</organism>
<reference evidence="1 2" key="1">
    <citation type="journal article" date="2014" name="Genome Announc.">
        <title>Draft Genome Sequence of Fervidicella metallireducens Strain AeBT, an Iron-Reducing Thermoanaerobe from the Great Artesian Basin.</title>
        <authorList>
            <person name="Patel B.K."/>
        </authorList>
    </citation>
    <scope>NUCLEOTIDE SEQUENCE [LARGE SCALE GENOMIC DNA]</scope>
    <source>
        <strain evidence="1 2">AeB</strain>
    </source>
</reference>
<dbReference type="Proteomes" id="UP000019681">
    <property type="component" value="Unassembled WGS sequence"/>
</dbReference>
<dbReference type="STRING" id="1403537.Q428_03610"/>
<protein>
    <submittedName>
        <fullName evidence="1">Uncharacterized protein</fullName>
    </submittedName>
</protein>
<accession>A0A017RZ78</accession>